<proteinExistence type="predicted"/>
<dbReference type="Proteomes" id="UP000887540">
    <property type="component" value="Unplaced"/>
</dbReference>
<dbReference type="PANTHER" id="PTHR24198">
    <property type="entry name" value="ANKYRIN REPEAT AND PROTEIN KINASE DOMAIN-CONTAINING PROTEIN"/>
    <property type="match status" value="1"/>
</dbReference>
<dbReference type="PANTHER" id="PTHR24198:SF165">
    <property type="entry name" value="ANKYRIN REPEAT-CONTAINING PROTEIN-RELATED"/>
    <property type="match status" value="1"/>
</dbReference>
<evidence type="ECO:0000256" key="1">
    <source>
        <dbReference type="ARBA" id="ARBA00022737"/>
    </source>
</evidence>
<keyword evidence="5" id="KW-1185">Reference proteome</keyword>
<dbReference type="SMART" id="SM00248">
    <property type="entry name" value="ANK"/>
    <property type="match status" value="2"/>
</dbReference>
<reference evidence="6" key="1">
    <citation type="submission" date="2022-11" db="UniProtKB">
        <authorList>
            <consortium name="WormBaseParasite"/>
        </authorList>
    </citation>
    <scope>IDENTIFICATION</scope>
</reference>
<organism evidence="5 6">
    <name type="scientific">Acrobeloides nanus</name>
    <dbReference type="NCBI Taxonomy" id="290746"/>
    <lineage>
        <taxon>Eukaryota</taxon>
        <taxon>Metazoa</taxon>
        <taxon>Ecdysozoa</taxon>
        <taxon>Nematoda</taxon>
        <taxon>Chromadorea</taxon>
        <taxon>Rhabditida</taxon>
        <taxon>Tylenchina</taxon>
        <taxon>Cephalobomorpha</taxon>
        <taxon>Cephaloboidea</taxon>
        <taxon>Cephalobidae</taxon>
        <taxon>Acrobeloides</taxon>
    </lineage>
</organism>
<keyword evidence="1" id="KW-0677">Repeat</keyword>
<dbReference type="SUPFAM" id="SSF48403">
    <property type="entry name" value="Ankyrin repeat"/>
    <property type="match status" value="1"/>
</dbReference>
<sequence length="689" mass="77722">MLPHDKKPNDDKHLKTGKDKEKPVKKDNKESGEEEKERKRRTSLTDSPLTSSSASTTSTLDSSDEQQKSSSSKTEENSTNRKANEGKRDQPSSSKDEAGPSNRALTAPGDNQPDDDDKAKKKKHKKKKKKEAGEAKGNENSGDMNLDNLSKERHDDDNDESSTSKGSGPNKPQQSKTNEIKLSYSTASLNTGTTTVSSTTTKMSFADGLSTDLFSTNSAMSAPLLSVFNSTRSKNPYVPGEIPPGENINRLEVENAHQVMSEQNKKVQSFDSKWMHMFHMSIVEGDWAKFNKCIHVIYHVLYAHRTPSLKRMNEAEFKNYVMMGIVHHFYDANENTTILMSIAATRDLTRTCEEVGHGYCKMISTILSHLTPVDINVLLQITTKRTGRTAIHFAATTGQICQLQALLRYDINPDIIDKSGLAPIHHAIERNNLEMVKLLIRYGADPSLCPRDRFKHPPRILAMANAQTQLASWLQIRLDAINREFQKSVNQCIGKYWQIVDNLSDVHFLRASENYNYQNLHLSPITRRSATINIRADLAFRCNQPKTFAALFLVPMFFQPSDEAASPDNPQIFRTAFYLNEPSAQHYPVIPQATLIGSNIQEPLKSIVHSPHNGHYYAYALASTLAEGQYKIDFQLDFDRFRKNANQYIIVMGALLCKEIDEQERKSREMVQTYSIPVYQPGKVKDKMD</sequence>
<dbReference type="WBParaSite" id="ACRNAN_scaffold6150.g19272.t1">
    <property type="protein sequence ID" value="ACRNAN_scaffold6150.g19272.t1"/>
    <property type="gene ID" value="ACRNAN_scaffold6150.g19272"/>
</dbReference>
<dbReference type="Gene3D" id="1.25.40.20">
    <property type="entry name" value="Ankyrin repeat-containing domain"/>
    <property type="match status" value="1"/>
</dbReference>
<evidence type="ECO:0000313" key="5">
    <source>
        <dbReference type="Proteomes" id="UP000887540"/>
    </source>
</evidence>
<accession>A0A914E6U3</accession>
<feature type="compositionally biased region" description="Basic and acidic residues" evidence="4">
    <location>
        <begin position="1"/>
        <end position="37"/>
    </location>
</feature>
<dbReference type="InterPro" id="IPR036770">
    <property type="entry name" value="Ankyrin_rpt-contain_sf"/>
</dbReference>
<feature type="compositionally biased region" description="Polar residues" evidence="4">
    <location>
        <begin position="161"/>
        <end position="177"/>
    </location>
</feature>
<protein>
    <submittedName>
        <fullName evidence="6">Uncharacterized protein</fullName>
    </submittedName>
</protein>
<keyword evidence="2 3" id="KW-0040">ANK repeat</keyword>
<dbReference type="PROSITE" id="PS50088">
    <property type="entry name" value="ANK_REPEAT"/>
    <property type="match status" value="2"/>
</dbReference>
<feature type="region of interest" description="Disordered" evidence="4">
    <location>
        <begin position="1"/>
        <end position="179"/>
    </location>
</feature>
<feature type="compositionally biased region" description="Low complexity" evidence="4">
    <location>
        <begin position="44"/>
        <end position="61"/>
    </location>
</feature>
<dbReference type="InterPro" id="IPR002110">
    <property type="entry name" value="Ankyrin_rpt"/>
</dbReference>
<dbReference type="AlphaFoldDB" id="A0A914E6U3"/>
<dbReference type="Pfam" id="PF12796">
    <property type="entry name" value="Ank_2"/>
    <property type="match status" value="1"/>
</dbReference>
<feature type="repeat" description="ANK" evidence="3">
    <location>
        <begin position="386"/>
        <end position="418"/>
    </location>
</feature>
<evidence type="ECO:0000313" key="6">
    <source>
        <dbReference type="WBParaSite" id="ACRNAN_scaffold6150.g19272.t1"/>
    </source>
</evidence>
<feature type="compositionally biased region" description="Basic and acidic residues" evidence="4">
    <location>
        <begin position="73"/>
        <end position="98"/>
    </location>
</feature>
<feature type="compositionally biased region" description="Basic residues" evidence="4">
    <location>
        <begin position="120"/>
        <end position="130"/>
    </location>
</feature>
<evidence type="ECO:0000256" key="2">
    <source>
        <dbReference type="ARBA" id="ARBA00023043"/>
    </source>
</evidence>
<evidence type="ECO:0000256" key="3">
    <source>
        <dbReference type="PROSITE-ProRule" id="PRU00023"/>
    </source>
</evidence>
<feature type="repeat" description="ANK" evidence="3">
    <location>
        <begin position="419"/>
        <end position="451"/>
    </location>
</feature>
<evidence type="ECO:0000256" key="4">
    <source>
        <dbReference type="SAM" id="MobiDB-lite"/>
    </source>
</evidence>
<dbReference type="PROSITE" id="PS50297">
    <property type="entry name" value="ANK_REP_REGION"/>
    <property type="match status" value="2"/>
</dbReference>
<name>A0A914E6U3_9BILA</name>